<protein>
    <recommendedName>
        <fullName evidence="2">asparaginase</fullName>
        <ecNumber evidence="2">3.5.1.1</ecNumber>
    </recommendedName>
</protein>
<dbReference type="SUPFAM" id="SSF53774">
    <property type="entry name" value="Glutaminase/Asparaginase"/>
    <property type="match status" value="1"/>
</dbReference>
<dbReference type="InterPro" id="IPR027474">
    <property type="entry name" value="L-asparaginase_N"/>
</dbReference>
<evidence type="ECO:0000256" key="1">
    <source>
        <dbReference type="ARBA" id="ARBA00010518"/>
    </source>
</evidence>
<dbReference type="PROSITE" id="PS00144">
    <property type="entry name" value="ASN_GLN_ASE_1"/>
    <property type="match status" value="1"/>
</dbReference>
<dbReference type="Proteomes" id="UP000749311">
    <property type="component" value="Unassembled WGS sequence"/>
</dbReference>
<feature type="domain" description="Asparaginase/glutaminase C-terminal" evidence="8">
    <location>
        <begin position="218"/>
        <end position="331"/>
    </location>
</feature>
<dbReference type="PANTHER" id="PTHR11707:SF28">
    <property type="entry name" value="60 KDA LYSOPHOSPHOLIPASE"/>
    <property type="match status" value="1"/>
</dbReference>
<dbReference type="InterPro" id="IPR036152">
    <property type="entry name" value="Asp/glu_Ase-like_sf"/>
</dbReference>
<dbReference type="PIRSF" id="PIRSF001220">
    <property type="entry name" value="L-ASNase_gatD"/>
    <property type="match status" value="1"/>
</dbReference>
<dbReference type="EC" id="3.5.1.1" evidence="2"/>
<dbReference type="Gene3D" id="3.40.50.1170">
    <property type="entry name" value="L-asparaginase, N-terminal domain"/>
    <property type="match status" value="1"/>
</dbReference>
<dbReference type="Gene3D" id="3.40.50.40">
    <property type="match status" value="1"/>
</dbReference>
<sequence length="347" mass="36086">MTDRQRPARRIAVLATGGTIASRSTPSGIVPTLSVTEVISDVPVPDEVTVVAREIMRKASQQLTMADLRHIQDAVRQMLALTGEDAIDGVVVTHGTDTLEETAFLLDLVHDDERPVVVTGAMRAADSRRSDGQTNLADAIAVAASDQARGAGVLVCLAGSVLAAEGTRKLHTLRLDTFGSVELPGPLGGVTDGDVTIPLRRFRHPPLPPAGEAFDRVRVDMVMVFPGADDVVLRACADAGASAVVLLGVGNGNANDEIVSGVRRLTRQGIVVAVGSRAPFGPTVAMYGDGGGQDLVDAGAVMLHGLPPTQARVLLALLASQGLDPAAIAEALRGYTHPSPGRPPVWQ</sequence>
<keyword evidence="3 9" id="KW-0378">Hydrolase</keyword>
<feature type="domain" description="L-asparaginase N-terminal" evidence="7">
    <location>
        <begin position="10"/>
        <end position="197"/>
    </location>
</feature>
<dbReference type="RefSeq" id="WP_167167932.1">
    <property type="nucleotide sequence ID" value="NZ_BAAAOO010000007.1"/>
</dbReference>
<proteinExistence type="inferred from homology"/>
<dbReference type="PROSITE" id="PS00917">
    <property type="entry name" value="ASN_GLN_ASE_2"/>
    <property type="match status" value="1"/>
</dbReference>
<dbReference type="InterPro" id="IPR020827">
    <property type="entry name" value="Asparaginase/glutaminase_AS1"/>
</dbReference>
<accession>A0ABX0SL13</accession>
<evidence type="ECO:0000313" key="10">
    <source>
        <dbReference type="Proteomes" id="UP000749311"/>
    </source>
</evidence>
<evidence type="ECO:0000256" key="2">
    <source>
        <dbReference type="ARBA" id="ARBA00012920"/>
    </source>
</evidence>
<evidence type="ECO:0000256" key="3">
    <source>
        <dbReference type="ARBA" id="ARBA00022801"/>
    </source>
</evidence>
<dbReference type="CDD" id="cd08964">
    <property type="entry name" value="L-asparaginase_II"/>
    <property type="match status" value="1"/>
</dbReference>
<dbReference type="InterPro" id="IPR027475">
    <property type="entry name" value="Asparaginase/glutaminase_AS2"/>
</dbReference>
<evidence type="ECO:0000256" key="6">
    <source>
        <dbReference type="PROSITE-ProRule" id="PRU10100"/>
    </source>
</evidence>
<gene>
    <name evidence="9" type="ORF">FB473_002380</name>
</gene>
<feature type="active site" evidence="6">
    <location>
        <position position="96"/>
    </location>
</feature>
<dbReference type="InterPro" id="IPR004550">
    <property type="entry name" value="AsnASE_II"/>
</dbReference>
<dbReference type="InterPro" id="IPR006034">
    <property type="entry name" value="Asparaginase/glutaminase-like"/>
</dbReference>
<reference evidence="9 10" key="1">
    <citation type="submission" date="2020-02" db="EMBL/GenBank/DDBJ databases">
        <title>Sequencing the genomes of 1000 actinobacteria strains.</title>
        <authorList>
            <person name="Klenk H.-P."/>
        </authorList>
    </citation>
    <scope>NUCLEOTIDE SEQUENCE [LARGE SCALE GENOMIC DNA]</scope>
    <source>
        <strain evidence="9 10">DSM 19609</strain>
    </source>
</reference>
<comment type="caution">
    <text evidence="9">The sequence shown here is derived from an EMBL/GenBank/DDBJ whole genome shotgun (WGS) entry which is preliminary data.</text>
</comment>
<dbReference type="GO" id="GO:0004067">
    <property type="term" value="F:asparaginase activity"/>
    <property type="evidence" value="ECO:0007669"/>
    <property type="project" value="UniProtKB-EC"/>
</dbReference>
<dbReference type="InterPro" id="IPR040919">
    <property type="entry name" value="Asparaginase_C"/>
</dbReference>
<organism evidence="9 10">
    <name type="scientific">Brooklawnia cerclae</name>
    <dbReference type="NCBI Taxonomy" id="349934"/>
    <lineage>
        <taxon>Bacteria</taxon>
        <taxon>Bacillati</taxon>
        <taxon>Actinomycetota</taxon>
        <taxon>Actinomycetes</taxon>
        <taxon>Propionibacteriales</taxon>
        <taxon>Propionibacteriaceae</taxon>
        <taxon>Brooklawnia</taxon>
    </lineage>
</organism>
<evidence type="ECO:0000256" key="4">
    <source>
        <dbReference type="ARBA" id="ARBA00049366"/>
    </source>
</evidence>
<dbReference type="Pfam" id="PF17763">
    <property type="entry name" value="Asparaginase_C"/>
    <property type="match status" value="1"/>
</dbReference>
<dbReference type="EMBL" id="JAAMOZ010000001">
    <property type="protein sequence ID" value="NIH57735.1"/>
    <property type="molecule type" value="Genomic_DNA"/>
</dbReference>
<keyword evidence="10" id="KW-1185">Reference proteome</keyword>
<evidence type="ECO:0000259" key="7">
    <source>
        <dbReference type="Pfam" id="PF00710"/>
    </source>
</evidence>
<dbReference type="Pfam" id="PF00710">
    <property type="entry name" value="Asparaginase"/>
    <property type="match status" value="1"/>
</dbReference>
<comment type="similarity">
    <text evidence="1">Belongs to the asparaginase 1 family.</text>
</comment>
<comment type="catalytic activity">
    <reaction evidence="4">
        <text>L-asparagine + H2O = L-aspartate + NH4(+)</text>
        <dbReference type="Rhea" id="RHEA:21016"/>
        <dbReference type="ChEBI" id="CHEBI:15377"/>
        <dbReference type="ChEBI" id="CHEBI:28938"/>
        <dbReference type="ChEBI" id="CHEBI:29991"/>
        <dbReference type="ChEBI" id="CHEBI:58048"/>
        <dbReference type="EC" id="3.5.1.1"/>
    </reaction>
</comment>
<dbReference type="PROSITE" id="PS51732">
    <property type="entry name" value="ASN_GLN_ASE_3"/>
    <property type="match status" value="1"/>
</dbReference>
<dbReference type="InterPro" id="IPR037152">
    <property type="entry name" value="L-asparaginase_N_sf"/>
</dbReference>
<evidence type="ECO:0000259" key="8">
    <source>
        <dbReference type="Pfam" id="PF17763"/>
    </source>
</evidence>
<dbReference type="PIRSF" id="PIRSF500176">
    <property type="entry name" value="L_ASNase"/>
    <property type="match status" value="1"/>
</dbReference>
<dbReference type="PRINTS" id="PR00139">
    <property type="entry name" value="ASNGLNASE"/>
</dbReference>
<name>A0ABX0SL13_9ACTN</name>
<evidence type="ECO:0000313" key="9">
    <source>
        <dbReference type="EMBL" id="NIH57735.1"/>
    </source>
</evidence>
<dbReference type="SMART" id="SM00870">
    <property type="entry name" value="Asparaginase"/>
    <property type="match status" value="1"/>
</dbReference>
<dbReference type="PANTHER" id="PTHR11707">
    <property type="entry name" value="L-ASPARAGINASE"/>
    <property type="match status" value="1"/>
</dbReference>
<evidence type="ECO:0000256" key="5">
    <source>
        <dbReference type="PROSITE-ProRule" id="PRU10099"/>
    </source>
</evidence>
<dbReference type="InterPro" id="IPR027473">
    <property type="entry name" value="L-asparaginase_C"/>
</dbReference>
<feature type="active site" evidence="5">
    <location>
        <position position="19"/>
    </location>
</feature>
<dbReference type="SFLD" id="SFLDS00057">
    <property type="entry name" value="Glutaminase/Asparaginase"/>
    <property type="match status" value="1"/>
</dbReference>